<dbReference type="AlphaFoldDB" id="A0A2Y9AIA1"/>
<comment type="similarity">
    <text evidence="1">Belongs to the glycosyl hydrolase 65 family.</text>
</comment>
<keyword evidence="10" id="KW-1185">Reference proteome</keyword>
<dbReference type="InterPro" id="IPR005196">
    <property type="entry name" value="Glyco_hydro_65_N"/>
</dbReference>
<dbReference type="InterPro" id="IPR012341">
    <property type="entry name" value="6hp_glycosidase-like_sf"/>
</dbReference>
<sequence>MTGPSLPVEPWCLRERGLDLETLGRMESLFALSNGHLGMRGNLDEGEPADQQGTYLSGFFEHHPLPYAEGGYGYPESGQTIVNVTNGKLIRLLVDDEPFDMRYGEVLAHERVLDLRAGTLRRETDWISPAGRRVIVRSTRLVSLTHRAVAAIAYEVEPVDGPARVIVQSQLVANEAPPEADDGDPRVAAALQDPLAAVARDVEQDGAILLHRTRTSGLLVAAGMDHDIECPHQYEVEHEARDDWARTTIVTVLQPGEPLRMVKHLAYGWSSARSEHALRDQVAAALTSARYAGWDSLVRDQRAYLDDFWGSADVEVDGDPILQQAVRFCLFQVLQAGARAEGRAIGAKALTGTGYNGHTFWDIEGFVLPVLVMTAPDAAAHALRWRASTLPMAQARAATLGLAGAAFPWRTIQGEETSAYWPAGTAAFHLNAVVARAFEYYRLTTGDESLDRECGAEVLVETARLWMSLGHHDRSGAWHVQGVTGPDEYTAVIDDNVFTNLMAARNLRSADAACERNPDVALALGVDGDEREAWRAAAEAVHVPYDAELGVHPQCEGFTRYGEWDFHDGETRYPLMLHAPYFQLYRKQVVKQADLVLAMHWCGEEFTAKDKAWNLDYYERRTVRDSSLSACTQAVMCAEVGHLDLAHAYLHEAALVDLRDLQGNTGQGLHIASSAGAWTALVDGFGGMRERGDQLCVAPALPDSVTRLTFRVLWRGMAVKVEASHDEVVCTLLSGNGEGMVVRVYDEEVVVRAGEPVTCRAQRREPLLPAPPQPVGRTPRPAGREPLSVARSAS</sequence>
<reference evidence="9 10" key="1">
    <citation type="submission" date="2016-10" db="EMBL/GenBank/DDBJ databases">
        <authorList>
            <person name="Cai Z."/>
        </authorList>
    </citation>
    <scope>NUCLEOTIDE SEQUENCE [LARGE SCALE GENOMIC DNA]</scope>
    <source>
        <strain evidence="9 10">CGMCC 1.10826</strain>
    </source>
</reference>
<dbReference type="InterPro" id="IPR017045">
    <property type="entry name" value="Malt_Pase/Glycosyl_Hdrlase"/>
</dbReference>
<dbReference type="Gene3D" id="1.50.10.10">
    <property type="match status" value="1"/>
</dbReference>
<dbReference type="SUPFAM" id="SSF48208">
    <property type="entry name" value="Six-hairpin glycosidases"/>
    <property type="match status" value="1"/>
</dbReference>
<evidence type="ECO:0000259" key="6">
    <source>
        <dbReference type="Pfam" id="PF03632"/>
    </source>
</evidence>
<evidence type="ECO:0000256" key="5">
    <source>
        <dbReference type="SAM" id="MobiDB-lite"/>
    </source>
</evidence>
<dbReference type="Pfam" id="PF03636">
    <property type="entry name" value="Glyco_hydro_65N"/>
    <property type="match status" value="1"/>
</dbReference>
<evidence type="ECO:0000256" key="1">
    <source>
        <dbReference type="ARBA" id="ARBA00006768"/>
    </source>
</evidence>
<evidence type="ECO:0000259" key="7">
    <source>
        <dbReference type="Pfam" id="PF03633"/>
    </source>
</evidence>
<dbReference type="GO" id="GO:0016757">
    <property type="term" value="F:glycosyltransferase activity"/>
    <property type="evidence" value="ECO:0007669"/>
    <property type="project" value="UniProtKB-ARBA"/>
</dbReference>
<dbReference type="Proteomes" id="UP000250222">
    <property type="component" value="Unassembled WGS sequence"/>
</dbReference>
<dbReference type="Pfam" id="PF03632">
    <property type="entry name" value="Glyco_hydro_65m"/>
    <property type="match status" value="1"/>
</dbReference>
<feature type="domain" description="Glycoside hydrolase family 65 C-terminal" evidence="7">
    <location>
        <begin position="688"/>
        <end position="751"/>
    </location>
</feature>
<evidence type="ECO:0000259" key="8">
    <source>
        <dbReference type="Pfam" id="PF03636"/>
    </source>
</evidence>
<dbReference type="Pfam" id="PF03633">
    <property type="entry name" value="Glyco_hydro_65C"/>
    <property type="match status" value="1"/>
</dbReference>
<feature type="binding site" evidence="4">
    <location>
        <begin position="591"/>
        <end position="592"/>
    </location>
    <ligand>
        <name>substrate</name>
    </ligand>
</feature>
<feature type="active site" description="Proton donor" evidence="3">
    <location>
        <position position="488"/>
    </location>
</feature>
<evidence type="ECO:0000313" key="10">
    <source>
        <dbReference type="Proteomes" id="UP000250222"/>
    </source>
</evidence>
<protein>
    <submittedName>
        <fullName evidence="9">Trehalose and maltose hydrolase (Possible phosphorylase)</fullName>
    </submittedName>
</protein>
<feature type="region of interest" description="Disordered" evidence="5">
    <location>
        <begin position="762"/>
        <end position="794"/>
    </location>
</feature>
<dbReference type="PANTHER" id="PTHR11051">
    <property type="entry name" value="GLYCOSYL HYDROLASE-RELATED"/>
    <property type="match status" value="1"/>
</dbReference>
<feature type="binding site" evidence="4">
    <location>
        <begin position="361"/>
        <end position="362"/>
    </location>
    <ligand>
        <name>substrate</name>
    </ligand>
</feature>
<dbReference type="GO" id="GO:0005975">
    <property type="term" value="P:carbohydrate metabolic process"/>
    <property type="evidence" value="ECO:0007669"/>
    <property type="project" value="InterPro"/>
</dbReference>
<evidence type="ECO:0000256" key="4">
    <source>
        <dbReference type="PIRSR" id="PIRSR036289-51"/>
    </source>
</evidence>
<dbReference type="GO" id="GO:0030246">
    <property type="term" value="F:carbohydrate binding"/>
    <property type="evidence" value="ECO:0007669"/>
    <property type="project" value="InterPro"/>
</dbReference>
<accession>A0A2Y9AIA1</accession>
<evidence type="ECO:0000256" key="2">
    <source>
        <dbReference type="ARBA" id="ARBA00023295"/>
    </source>
</evidence>
<feature type="domain" description="Glycoside hydrolase family 65 N-terminal" evidence="8">
    <location>
        <begin position="15"/>
        <end position="270"/>
    </location>
</feature>
<dbReference type="PIRSF" id="PIRSF036289">
    <property type="entry name" value="Glycosyl_hydrolase_malt_phosph"/>
    <property type="match status" value="1"/>
</dbReference>
<dbReference type="Gene3D" id="2.70.98.40">
    <property type="entry name" value="Glycoside hydrolase, family 65, N-terminal domain"/>
    <property type="match status" value="1"/>
</dbReference>
<keyword evidence="9" id="KW-0378">Hydrolase</keyword>
<dbReference type="EMBL" id="UETB01000009">
    <property type="protein sequence ID" value="SSA44050.1"/>
    <property type="molecule type" value="Genomic_DNA"/>
</dbReference>
<dbReference type="GO" id="GO:0004553">
    <property type="term" value="F:hydrolase activity, hydrolyzing O-glycosyl compounds"/>
    <property type="evidence" value="ECO:0007669"/>
    <property type="project" value="TreeGrafter"/>
</dbReference>
<dbReference type="SUPFAM" id="SSF74650">
    <property type="entry name" value="Galactose mutarotase-like"/>
    <property type="match status" value="1"/>
</dbReference>
<dbReference type="Gene3D" id="2.60.420.10">
    <property type="entry name" value="Maltose phosphorylase, domain 3"/>
    <property type="match status" value="1"/>
</dbReference>
<keyword evidence="2" id="KW-0326">Glycosidase</keyword>
<organism evidence="9 10">
    <name type="scientific">Georgenia satyanarayanai</name>
    <dbReference type="NCBI Taxonomy" id="860221"/>
    <lineage>
        <taxon>Bacteria</taxon>
        <taxon>Bacillati</taxon>
        <taxon>Actinomycetota</taxon>
        <taxon>Actinomycetes</taxon>
        <taxon>Micrococcales</taxon>
        <taxon>Bogoriellaceae</taxon>
        <taxon>Georgenia</taxon>
    </lineage>
</organism>
<name>A0A2Y9AIA1_9MICO</name>
<feature type="domain" description="Glycoside hydrolase family 65 central catalytic" evidence="6">
    <location>
        <begin position="327"/>
        <end position="679"/>
    </location>
</feature>
<dbReference type="RefSeq" id="WP_258369471.1">
    <property type="nucleotide sequence ID" value="NZ_QKLZ01000009.1"/>
</dbReference>
<proteinExistence type="inferred from homology"/>
<dbReference type="InterPro" id="IPR005194">
    <property type="entry name" value="Glyco_hydro_65_C"/>
</dbReference>
<dbReference type="InterPro" id="IPR037018">
    <property type="entry name" value="GH65_N"/>
</dbReference>
<evidence type="ECO:0000313" key="9">
    <source>
        <dbReference type="EMBL" id="SSA44050.1"/>
    </source>
</evidence>
<dbReference type="InterPro" id="IPR011013">
    <property type="entry name" value="Gal_mutarotase_sf_dom"/>
</dbReference>
<dbReference type="InterPro" id="IPR005195">
    <property type="entry name" value="Glyco_hydro_65_M"/>
</dbReference>
<evidence type="ECO:0000256" key="3">
    <source>
        <dbReference type="PIRSR" id="PIRSR036289-50"/>
    </source>
</evidence>
<dbReference type="PANTHER" id="PTHR11051:SF13">
    <property type="entry name" value="GLYCOSYL TRANSFERASE"/>
    <property type="match status" value="1"/>
</dbReference>
<dbReference type="InterPro" id="IPR008928">
    <property type="entry name" value="6-hairpin_glycosidase_sf"/>
</dbReference>
<gene>
    <name evidence="9" type="ORF">SAMN05216184_109113</name>
</gene>